<evidence type="ECO:0000313" key="1">
    <source>
        <dbReference type="EMBL" id="OTP75568.1"/>
    </source>
</evidence>
<reference evidence="1 2" key="1">
    <citation type="submission" date="2017-03" db="EMBL/GenBank/DDBJ databases">
        <title>Genome analysis of strain PAMC 26510.</title>
        <authorList>
            <person name="Oh H.-M."/>
            <person name="Yang J.-A."/>
        </authorList>
    </citation>
    <scope>NUCLEOTIDE SEQUENCE [LARGE SCALE GENOMIC DNA]</scope>
    <source>
        <strain evidence="1 2">PAMC 26510</strain>
    </source>
</reference>
<accession>A0A242MVV0</accession>
<organism evidence="1 2">
    <name type="scientific">Caballeronia sordidicola</name>
    <name type="common">Burkholderia sordidicola</name>
    <dbReference type="NCBI Taxonomy" id="196367"/>
    <lineage>
        <taxon>Bacteria</taxon>
        <taxon>Pseudomonadati</taxon>
        <taxon>Pseudomonadota</taxon>
        <taxon>Betaproteobacteria</taxon>
        <taxon>Burkholderiales</taxon>
        <taxon>Burkholderiaceae</taxon>
        <taxon>Caballeronia</taxon>
    </lineage>
</organism>
<dbReference type="AlphaFoldDB" id="A0A242MVV0"/>
<protein>
    <submittedName>
        <fullName evidence="1">Uncharacterized protein</fullName>
    </submittedName>
</protein>
<proteinExistence type="predicted"/>
<comment type="caution">
    <text evidence="1">The sequence shown here is derived from an EMBL/GenBank/DDBJ whole genome shotgun (WGS) entry which is preliminary data.</text>
</comment>
<dbReference type="Proteomes" id="UP000194546">
    <property type="component" value="Unassembled WGS sequence"/>
</dbReference>
<dbReference type="EMBL" id="NBTY01000073">
    <property type="protein sequence ID" value="OTP75568.1"/>
    <property type="molecule type" value="Genomic_DNA"/>
</dbReference>
<name>A0A242MVV0_CABSO</name>
<gene>
    <name evidence="1" type="ORF">PAMC26510_14090</name>
</gene>
<sequence length="61" mass="6598">MRRKVLVKLIGGDDVGCGVDLVQVHLRGESRVMEGALFGRKRSANRGGVLGGRLARPAFHQ</sequence>
<evidence type="ECO:0000313" key="2">
    <source>
        <dbReference type="Proteomes" id="UP000194546"/>
    </source>
</evidence>